<organism evidence="4 5">
    <name type="scientific">Monoraphidium neglectum</name>
    <dbReference type="NCBI Taxonomy" id="145388"/>
    <lineage>
        <taxon>Eukaryota</taxon>
        <taxon>Viridiplantae</taxon>
        <taxon>Chlorophyta</taxon>
        <taxon>core chlorophytes</taxon>
        <taxon>Chlorophyceae</taxon>
        <taxon>CS clade</taxon>
        <taxon>Sphaeropleales</taxon>
        <taxon>Selenastraceae</taxon>
        <taxon>Monoraphidium</taxon>
    </lineage>
</organism>
<dbReference type="SMART" id="SM00028">
    <property type="entry name" value="TPR"/>
    <property type="match status" value="2"/>
</dbReference>
<gene>
    <name evidence="4" type="ORF">MNEG_9269</name>
</gene>
<name>A0A0D2M5F6_9CHLO</name>
<dbReference type="InterPro" id="IPR019734">
    <property type="entry name" value="TPR_rpt"/>
</dbReference>
<dbReference type="KEGG" id="mng:MNEG_9269"/>
<protein>
    <submittedName>
        <fullName evidence="4">Uncharacterized protein</fullName>
    </submittedName>
</protein>
<keyword evidence="5" id="KW-1185">Reference proteome</keyword>
<dbReference type="Proteomes" id="UP000054498">
    <property type="component" value="Unassembled WGS sequence"/>
</dbReference>
<dbReference type="Gene3D" id="1.25.40.10">
    <property type="entry name" value="Tetratricopeptide repeat domain"/>
    <property type="match status" value="1"/>
</dbReference>
<dbReference type="InterPro" id="IPR039663">
    <property type="entry name" value="AIP/AIPL1/TTC9"/>
</dbReference>
<dbReference type="RefSeq" id="XP_013897714.1">
    <property type="nucleotide sequence ID" value="XM_014042260.1"/>
</dbReference>
<evidence type="ECO:0000313" key="4">
    <source>
        <dbReference type="EMBL" id="KIY98694.1"/>
    </source>
</evidence>
<dbReference type="STRING" id="145388.A0A0D2M5F6"/>
<evidence type="ECO:0000256" key="1">
    <source>
        <dbReference type="ARBA" id="ARBA00022737"/>
    </source>
</evidence>
<evidence type="ECO:0000256" key="3">
    <source>
        <dbReference type="SAM" id="MobiDB-lite"/>
    </source>
</evidence>
<reference evidence="4 5" key="1">
    <citation type="journal article" date="2013" name="BMC Genomics">
        <title>Reconstruction of the lipid metabolism for the microalga Monoraphidium neglectum from its genome sequence reveals characteristics suitable for biofuel production.</title>
        <authorList>
            <person name="Bogen C."/>
            <person name="Al-Dilaimi A."/>
            <person name="Albersmeier A."/>
            <person name="Wichmann J."/>
            <person name="Grundmann M."/>
            <person name="Rupp O."/>
            <person name="Lauersen K.J."/>
            <person name="Blifernez-Klassen O."/>
            <person name="Kalinowski J."/>
            <person name="Goesmann A."/>
            <person name="Mussgnug J.H."/>
            <person name="Kruse O."/>
        </authorList>
    </citation>
    <scope>NUCLEOTIDE SEQUENCE [LARGE SCALE GENOMIC DNA]</scope>
    <source>
        <strain evidence="4 5">SAG 48.87</strain>
    </source>
</reference>
<proteinExistence type="predicted"/>
<evidence type="ECO:0000256" key="2">
    <source>
        <dbReference type="ARBA" id="ARBA00022803"/>
    </source>
</evidence>
<dbReference type="PANTHER" id="PTHR11242:SF0">
    <property type="entry name" value="TPR_REGION DOMAIN-CONTAINING PROTEIN"/>
    <property type="match status" value="1"/>
</dbReference>
<keyword evidence="1" id="KW-0677">Repeat</keyword>
<sequence>MCGTYLSTAVSPQERAIARARQEQREEQEREAAAERGEDANGGGRGRGGWRGRGRGRFGGGRGRSGDNRGRNSEGRGEGRGVQPSQEHQGPEGSASGQQEQGRRAEAGPEGLWAPPSNRYEQRFDRPFLVAVPRDLALGARQQATTAAQGASTGAGADGCSPAIAEGGTAAGASGGPEAAPCENASGRGLPAPCHDTVAAQPPAPQFFISLGPSRELQERHLAVGHVLAGFGALREAAAATQEARALQEADALRRRRDGISEAPAVPAAPSCRVVACGQLAPGRAPPGVDPVMLGSWPAWPEDLAAPSPPNMDAEAQARLAMAVGIKAAGNAAHRAGNLELALAHYRQAIRYLELISFQSDLLDPSASTNISYETSLPMWETELALRLNLSATLTALDRGADAVEALRELRHKVPSNPKMWYRLGQALAAQGPSSLHEALEALEKAAALAPRDPGVHASLDSVRGRIARSQGATKDEVGRGLARAFRGGLLYQGEEGSSAAEAPAGAGAGTGRGAGGPSVPEEVAAELVGRHLGLHVLRGAAGPDGGLPPGVTDPVAHMMSAWFQPRVGG</sequence>
<feature type="compositionally biased region" description="Gly residues" evidence="3">
    <location>
        <begin position="507"/>
        <end position="517"/>
    </location>
</feature>
<dbReference type="InterPro" id="IPR011990">
    <property type="entry name" value="TPR-like_helical_dom_sf"/>
</dbReference>
<dbReference type="GeneID" id="25742144"/>
<feature type="compositionally biased region" description="Basic and acidic residues" evidence="3">
    <location>
        <begin position="16"/>
        <end position="39"/>
    </location>
</feature>
<dbReference type="AlphaFoldDB" id="A0A0D2M5F6"/>
<feature type="compositionally biased region" description="Basic and acidic residues" evidence="3">
    <location>
        <begin position="64"/>
        <end position="79"/>
    </location>
</feature>
<dbReference type="SUPFAM" id="SSF48452">
    <property type="entry name" value="TPR-like"/>
    <property type="match status" value="1"/>
</dbReference>
<dbReference type="EMBL" id="KK102095">
    <property type="protein sequence ID" value="KIY98694.1"/>
    <property type="molecule type" value="Genomic_DNA"/>
</dbReference>
<dbReference type="OrthoDB" id="537667at2759"/>
<feature type="compositionally biased region" description="Polar residues" evidence="3">
    <location>
        <begin position="1"/>
        <end position="11"/>
    </location>
</feature>
<keyword evidence="2" id="KW-0802">TPR repeat</keyword>
<accession>A0A0D2M5F6</accession>
<feature type="region of interest" description="Disordered" evidence="3">
    <location>
        <begin position="1"/>
        <end position="119"/>
    </location>
</feature>
<dbReference type="PANTHER" id="PTHR11242">
    <property type="entry name" value="ARYL HYDROCARBON RECEPTOR INTERACTING PROTEIN RELATED"/>
    <property type="match status" value="1"/>
</dbReference>
<evidence type="ECO:0000313" key="5">
    <source>
        <dbReference type="Proteomes" id="UP000054498"/>
    </source>
</evidence>
<feature type="region of interest" description="Disordered" evidence="3">
    <location>
        <begin position="500"/>
        <end position="520"/>
    </location>
</feature>